<sequence>MRLRVETSNLDERRLARALIFVVEGLEAPSFFIIQGFPGTAKYLTDGVHTFVVYLQSNDAQFPGVGESLKWYHIWHIVGYRTYASSCLPRITNQLVFRATAATLQNTPIYAARHADASKAKGPFILGSRPPKAQRQGHVTSAVPRQQRGEVNKGNDLRFICGPQPLTRAKDVAVREHFDVDRNIASVPTATMPSSSGPSPDSLPPPAATSRARGSQPTTTTHVDSNKLLCLMGEYACPSSQALKSGEVPPLNSLANMVAKLCLYSATVDISERHKLLSSTIDTEELHKVVAFILSVPQEADVTKRLELTKEFSGEVEKILDHFAIWCRSWGPTPRNDIPPKEAAKLLCGQAMSAGPNETDVMWSFLLFTFGEIPELWGIRTPGSSDRPSRPKPSGASVGGKGKAPAISYTSPLAQLKENAAVADVEPARHTAPMLEDQTTDSNATLPDTEPGIFQHPDLIAFLSNFEILEHFSGSELFTLLHAALDTTGLSTVADNKTLNAAKRQVLSLLHEFRQVHGDFVNGLLILVRVAGQWHTWGLEVRYFHEKHGVSLPPQYLDELRELFTFLNGFTILVYQLMHQQACFRPPEA</sequence>
<feature type="region of interest" description="Disordered" evidence="1">
    <location>
        <begin position="184"/>
        <end position="221"/>
    </location>
</feature>
<comment type="caution">
    <text evidence="2">The sequence shown here is derived from an EMBL/GenBank/DDBJ whole genome shotgun (WGS) entry which is preliminary data.</text>
</comment>
<organism evidence="2 3">
    <name type="scientific">Ganoderma sinense ZZ0214-1</name>
    <dbReference type="NCBI Taxonomy" id="1077348"/>
    <lineage>
        <taxon>Eukaryota</taxon>
        <taxon>Fungi</taxon>
        <taxon>Dikarya</taxon>
        <taxon>Basidiomycota</taxon>
        <taxon>Agaricomycotina</taxon>
        <taxon>Agaricomycetes</taxon>
        <taxon>Polyporales</taxon>
        <taxon>Polyporaceae</taxon>
        <taxon>Ganoderma</taxon>
    </lineage>
</organism>
<feature type="region of interest" description="Disordered" evidence="1">
    <location>
        <begin position="128"/>
        <end position="149"/>
    </location>
</feature>
<evidence type="ECO:0000256" key="1">
    <source>
        <dbReference type="SAM" id="MobiDB-lite"/>
    </source>
</evidence>
<name>A0A2G8SI75_9APHY</name>
<accession>A0A2G8SI75</accession>
<proteinExistence type="predicted"/>
<dbReference type="AlphaFoldDB" id="A0A2G8SI75"/>
<protein>
    <submittedName>
        <fullName evidence="2">Uncharacterized protein</fullName>
    </submittedName>
</protein>
<evidence type="ECO:0000313" key="3">
    <source>
        <dbReference type="Proteomes" id="UP000230002"/>
    </source>
</evidence>
<feature type="region of interest" description="Disordered" evidence="1">
    <location>
        <begin position="379"/>
        <end position="404"/>
    </location>
</feature>
<dbReference type="STRING" id="1077348.A0A2G8SI75"/>
<dbReference type="Proteomes" id="UP000230002">
    <property type="component" value="Unassembled WGS sequence"/>
</dbReference>
<reference evidence="2 3" key="1">
    <citation type="journal article" date="2015" name="Sci. Rep.">
        <title>Chromosome-level genome map provides insights into diverse defense mechanisms in the medicinal fungus Ganoderma sinense.</title>
        <authorList>
            <person name="Zhu Y."/>
            <person name="Xu J."/>
            <person name="Sun C."/>
            <person name="Zhou S."/>
            <person name="Xu H."/>
            <person name="Nelson D.R."/>
            <person name="Qian J."/>
            <person name="Song J."/>
            <person name="Luo H."/>
            <person name="Xiang L."/>
            <person name="Li Y."/>
            <person name="Xu Z."/>
            <person name="Ji A."/>
            <person name="Wang L."/>
            <person name="Lu S."/>
            <person name="Hayward A."/>
            <person name="Sun W."/>
            <person name="Li X."/>
            <person name="Schwartz D.C."/>
            <person name="Wang Y."/>
            <person name="Chen S."/>
        </authorList>
    </citation>
    <scope>NUCLEOTIDE SEQUENCE [LARGE SCALE GENOMIC DNA]</scope>
    <source>
        <strain evidence="2 3">ZZ0214-1</strain>
    </source>
</reference>
<feature type="compositionally biased region" description="Polar residues" evidence="1">
    <location>
        <begin position="212"/>
        <end position="221"/>
    </location>
</feature>
<evidence type="ECO:0000313" key="2">
    <source>
        <dbReference type="EMBL" id="PIL33474.1"/>
    </source>
</evidence>
<keyword evidence="3" id="KW-1185">Reference proteome</keyword>
<dbReference type="EMBL" id="AYKW01000007">
    <property type="protein sequence ID" value="PIL33474.1"/>
    <property type="molecule type" value="Genomic_DNA"/>
</dbReference>
<gene>
    <name evidence="2" type="ORF">GSI_04097</name>
</gene>